<keyword evidence="8 10" id="KW-0067">ATP-binding</keyword>
<dbReference type="AlphaFoldDB" id="F5YI23"/>
<dbReference type="Pfam" id="PF22679">
    <property type="entry name" value="T1R_D3-like"/>
    <property type="match status" value="1"/>
</dbReference>
<evidence type="ECO:0000256" key="4">
    <source>
        <dbReference type="ARBA" id="ARBA00022741"/>
    </source>
</evidence>
<evidence type="ECO:0000256" key="5">
    <source>
        <dbReference type="ARBA" id="ARBA00022747"/>
    </source>
</evidence>
<dbReference type="EC" id="3.1.21.3" evidence="10"/>
<dbReference type="SUPFAM" id="SSF52540">
    <property type="entry name" value="P-loop containing nucleoside triphosphate hydrolases"/>
    <property type="match status" value="2"/>
</dbReference>
<dbReference type="Pfam" id="PF11867">
    <property type="entry name" value="T1RH-like_C"/>
    <property type="match status" value="1"/>
</dbReference>
<evidence type="ECO:0000256" key="7">
    <source>
        <dbReference type="ARBA" id="ARBA00022801"/>
    </source>
</evidence>
<dbReference type="InterPro" id="IPR004473">
    <property type="entry name" value="Restrct_endonuc_typeI_HsdR"/>
</dbReference>
<comment type="subunit">
    <text evidence="10">The type I restriction/modification system is composed of three polypeptides R, M and S.</text>
</comment>
<dbReference type="Gene3D" id="3.90.1570.50">
    <property type="match status" value="1"/>
</dbReference>
<dbReference type="GO" id="GO:0003677">
    <property type="term" value="F:DNA binding"/>
    <property type="evidence" value="ECO:0007669"/>
    <property type="project" value="UniProtKB-KW"/>
</dbReference>
<dbReference type="GO" id="GO:0009307">
    <property type="term" value="P:DNA restriction-modification system"/>
    <property type="evidence" value="ECO:0007669"/>
    <property type="project" value="UniProtKB-KW"/>
</dbReference>
<dbReference type="REBASE" id="36222">
    <property type="entry name" value="TprZAS2ORF2283P"/>
</dbReference>
<dbReference type="GO" id="GO:0005524">
    <property type="term" value="F:ATP binding"/>
    <property type="evidence" value="ECO:0007669"/>
    <property type="project" value="UniProtKB-KW"/>
</dbReference>
<dbReference type="Proteomes" id="UP000009223">
    <property type="component" value="Chromosome"/>
</dbReference>
<evidence type="ECO:0000256" key="9">
    <source>
        <dbReference type="ARBA" id="ARBA00023125"/>
    </source>
</evidence>
<evidence type="ECO:0000256" key="2">
    <source>
        <dbReference type="ARBA" id="ARBA00008598"/>
    </source>
</evidence>
<dbReference type="InterPro" id="IPR014001">
    <property type="entry name" value="Helicase_ATP-bd"/>
</dbReference>
<dbReference type="KEGG" id="tpi:TREPR_2280"/>
<evidence type="ECO:0000256" key="3">
    <source>
        <dbReference type="ARBA" id="ARBA00022722"/>
    </source>
</evidence>
<reference evidence="13 14" key="2">
    <citation type="journal article" date="2011" name="ISME J.">
        <title>RNA-seq reveals cooperative metabolic interactions between two termite-gut spirochete species in co-culture.</title>
        <authorList>
            <person name="Rosenthal A.Z."/>
            <person name="Matson E.G."/>
            <person name="Eldar A."/>
            <person name="Leadbetter J.R."/>
        </authorList>
    </citation>
    <scope>NUCLEOTIDE SEQUENCE [LARGE SCALE GENOMIC DNA]</scope>
    <source>
        <strain evidence="14">ATCC BAA-887 / DSM 12427 / ZAS-2</strain>
    </source>
</reference>
<dbReference type="Pfam" id="PF18766">
    <property type="entry name" value="SWI2_SNF2"/>
    <property type="match status" value="1"/>
</dbReference>
<evidence type="ECO:0000256" key="8">
    <source>
        <dbReference type="ARBA" id="ARBA00022840"/>
    </source>
</evidence>
<comment type="catalytic activity">
    <reaction evidence="1 10">
        <text>Endonucleolytic cleavage of DNA to give random double-stranded fragments with terminal 5'-phosphates, ATP is simultaneously hydrolyzed.</text>
        <dbReference type="EC" id="3.1.21.3"/>
    </reaction>
</comment>
<dbReference type="EMBL" id="CP001843">
    <property type="protein sequence ID" value="AEF85850.1"/>
    <property type="molecule type" value="Genomic_DNA"/>
</dbReference>
<keyword evidence="6" id="KW-0255">Endonuclease</keyword>
<evidence type="ECO:0000256" key="11">
    <source>
        <dbReference type="SAM" id="MobiDB-lite"/>
    </source>
</evidence>
<dbReference type="PANTHER" id="PTHR30195">
    <property type="entry name" value="TYPE I SITE-SPECIFIC DEOXYRIBONUCLEASE PROTEIN SUBUNIT M AND R"/>
    <property type="match status" value="1"/>
</dbReference>
<dbReference type="InterPro" id="IPR055180">
    <property type="entry name" value="HsdR_RecA-like_helicase_dom_2"/>
</dbReference>
<evidence type="ECO:0000259" key="12">
    <source>
        <dbReference type="PROSITE" id="PS51192"/>
    </source>
</evidence>
<evidence type="ECO:0000256" key="10">
    <source>
        <dbReference type="RuleBase" id="RU364115"/>
    </source>
</evidence>
<dbReference type="InterPro" id="IPR027417">
    <property type="entry name" value="P-loop_NTPase"/>
</dbReference>
<protein>
    <recommendedName>
        <fullName evidence="10">Type I restriction enzyme endonuclease subunit</fullName>
        <shortName evidence="10">R protein</shortName>
        <ecNumber evidence="10">3.1.21.3</ecNumber>
    </recommendedName>
</protein>
<dbReference type="STRING" id="545694.TREPR_2280"/>
<dbReference type="PANTHER" id="PTHR30195:SF15">
    <property type="entry name" value="TYPE I RESTRICTION ENZYME HINDI ENDONUCLEASE SUBUNIT"/>
    <property type="match status" value="1"/>
</dbReference>
<proteinExistence type="inferred from homology"/>
<dbReference type="OrthoDB" id="9758243at2"/>
<gene>
    <name evidence="13" type="ordered locus">TREPR_2280</name>
</gene>
<reference evidence="14" key="1">
    <citation type="submission" date="2009-12" db="EMBL/GenBank/DDBJ databases">
        <title>Complete sequence of Treponema primitia strain ZAS-2.</title>
        <authorList>
            <person name="Tetu S.G."/>
            <person name="Matson E."/>
            <person name="Ren Q."/>
            <person name="Seshadri R."/>
            <person name="Elbourne L."/>
            <person name="Hassan K.A."/>
            <person name="Durkin A."/>
            <person name="Radune D."/>
            <person name="Mohamoud Y."/>
            <person name="Shay R."/>
            <person name="Jin S."/>
            <person name="Zhang X."/>
            <person name="Lucey K."/>
            <person name="Ballor N.R."/>
            <person name="Ottesen E."/>
            <person name="Rosenthal R."/>
            <person name="Allen A."/>
            <person name="Leadbetter J.R."/>
            <person name="Paulsen I.T."/>
        </authorList>
    </citation>
    <scope>NUCLEOTIDE SEQUENCE [LARGE SCALE GENOMIC DNA]</scope>
    <source>
        <strain evidence="14">ATCC BAA-887 / DSM 12427 / ZAS-2</strain>
    </source>
</reference>
<dbReference type="PROSITE" id="PS51192">
    <property type="entry name" value="HELICASE_ATP_BIND_1"/>
    <property type="match status" value="1"/>
</dbReference>
<evidence type="ECO:0000313" key="13">
    <source>
        <dbReference type="EMBL" id="AEF85850.1"/>
    </source>
</evidence>
<dbReference type="HOGENOM" id="CLU_005762_1_0_12"/>
<dbReference type="Pfam" id="PF04313">
    <property type="entry name" value="HSDR_N"/>
    <property type="match status" value="1"/>
</dbReference>
<organism evidence="13 14">
    <name type="scientific">Treponema primitia (strain ATCC BAA-887 / DSM 12427 / ZAS-2)</name>
    <dbReference type="NCBI Taxonomy" id="545694"/>
    <lineage>
        <taxon>Bacteria</taxon>
        <taxon>Pseudomonadati</taxon>
        <taxon>Spirochaetota</taxon>
        <taxon>Spirochaetia</taxon>
        <taxon>Spirochaetales</taxon>
        <taxon>Treponemataceae</taxon>
        <taxon>Treponema</taxon>
    </lineage>
</organism>
<dbReference type="InterPro" id="IPR040980">
    <property type="entry name" value="SWI2_SNF2"/>
</dbReference>
<dbReference type="NCBIfam" id="TIGR00348">
    <property type="entry name" value="hsdR"/>
    <property type="match status" value="1"/>
</dbReference>
<keyword evidence="4 10" id="KW-0547">Nucleotide-binding</keyword>
<dbReference type="InterPro" id="IPR007409">
    <property type="entry name" value="Restrct_endonuc_type1_HsdR_N"/>
</dbReference>
<accession>F5YI23</accession>
<feature type="region of interest" description="Disordered" evidence="11">
    <location>
        <begin position="1059"/>
        <end position="1078"/>
    </location>
</feature>
<dbReference type="eggNOG" id="COG0610">
    <property type="taxonomic scope" value="Bacteria"/>
</dbReference>
<keyword evidence="7 10" id="KW-0378">Hydrolase</keyword>
<evidence type="ECO:0000313" key="14">
    <source>
        <dbReference type="Proteomes" id="UP000009223"/>
    </source>
</evidence>
<dbReference type="InterPro" id="IPR051268">
    <property type="entry name" value="Type-I_R_enzyme_R_subunit"/>
</dbReference>
<keyword evidence="14" id="KW-1185">Reference proteome</keyword>
<dbReference type="CDD" id="cd18800">
    <property type="entry name" value="SF2_C_EcoR124I-like"/>
    <property type="match status" value="1"/>
</dbReference>
<dbReference type="RefSeq" id="WP_015707920.1">
    <property type="nucleotide sequence ID" value="NC_015578.1"/>
</dbReference>
<dbReference type="SMART" id="SM00487">
    <property type="entry name" value="DEXDc"/>
    <property type="match status" value="1"/>
</dbReference>
<keyword evidence="3" id="KW-0540">Nuclease</keyword>
<sequence length="1078" mass="124065">MKKFTEQELEKAIIELFAEEGYTPVYGDSIHRKLDDILLEDDIRAYLTQNYSAEDLTENEVIRIINTIKLIPAYPLYDGNKAAFVLINEGFDIIRDDSKKQNVHINLIDLDNYQNNSFKVVNQYSVQGERLRRPDLLVFINGIPVAICEFKIAIEEDKTIYDAWQQIHNRYTRDIPKLLKYSFLSMITDGANTKFASIFTSYEYYYAWNKVNYGDIVENGISSLFTMIKGAFAKDRIIAILRDFVCYPDTNDKAQAIICRYPQFFAANMMLESIKEHLKPQGDGKGGTYFGATGCGKTYAMLFLARQLGLRERETFRNPTIVIIEDREDLDDQTSELFVSSKTFLHEDNVKSIENRKDLLKELGNRESGGVYITTIQKFCESIGLLSPRTNIICISDEAHRTQINEGSKLKITEKGVHTSYGFAKYLHDSFPNATYVGFTGTPIDETLYVYGDIVAQYTMKESCDDGITVRIAYEPRLARVILSEKQAKEIQQYYDKCIADGTNENQVEESKRAMSEMKKVLGHPERLKKLSFDIVSHYDKLCSEKPLIVQKAMIVCADRTLAYELYKEIITIKPEWNIKKKSDNESALSKEETEKLIPLEKIILVATRDKDDEKAMYDLFGDRDYRKKLDKQFKNNNSNFKIAIVVDMWITGFDVPSLAAMYIDKPIQKHTLIQTISRVNRVFEGKDKGLVVDYIGIKDDMMEAVKKYSGTQGSPIDELEISLGIFRNHLDLISKIMHEFNAEKFYTGTPLERLVCLNNAAEYVQIKKDIETRFMGLSLKLKAAYEICFPSGQLSDQETSQAQFYLAIRSIIYKQTKGNTPDAETMNRHVEEMVQKAISCTGIENIVNTDNTEDLFSEDFEKQLAEIKMPITKFNALIKLLKRAIKGYGRTNKVKAIQFDERLKKVIESYNNRDKLVFTSEVVADFVDSLSDELIKILGDLHDDRTSFEKLGISYEEKVFYDILVAVRDKHQFHYEEEKCIVLAKKIKELVDEKSQYTDWAVRDDIKNKLNKDLTVLLYKNGYPPEWDEEVFEQVLEQAENFKKYSGEIDDEVSYKSTSGDYGARMAADSGEREKDV</sequence>
<dbReference type="Gene3D" id="3.40.50.300">
    <property type="entry name" value="P-loop containing nucleotide triphosphate hydrolases"/>
    <property type="match status" value="2"/>
</dbReference>
<dbReference type="CDD" id="cd22332">
    <property type="entry name" value="HsdR_N"/>
    <property type="match status" value="1"/>
</dbReference>
<keyword evidence="9 10" id="KW-0238">DNA-binding</keyword>
<dbReference type="InterPro" id="IPR021810">
    <property type="entry name" value="T1RH-like_C"/>
</dbReference>
<evidence type="ECO:0000256" key="1">
    <source>
        <dbReference type="ARBA" id="ARBA00000851"/>
    </source>
</evidence>
<dbReference type="GO" id="GO:0009035">
    <property type="term" value="F:type I site-specific deoxyribonuclease activity"/>
    <property type="evidence" value="ECO:0007669"/>
    <property type="project" value="UniProtKB-EC"/>
</dbReference>
<feature type="domain" description="Helicase ATP-binding" evidence="12">
    <location>
        <begin position="278"/>
        <end position="461"/>
    </location>
</feature>
<name>F5YI23_TREPZ</name>
<comment type="similarity">
    <text evidence="2 10">Belongs to the HsdR family.</text>
</comment>
<comment type="function">
    <text evidence="10">Subunit R is required for both nuclease and ATPase activities, but not for modification.</text>
</comment>
<keyword evidence="5 10" id="KW-0680">Restriction system</keyword>
<evidence type="ECO:0000256" key="6">
    <source>
        <dbReference type="ARBA" id="ARBA00022759"/>
    </source>
</evidence>